<dbReference type="InterPro" id="IPR035994">
    <property type="entry name" value="Nucleoside_phosphorylase_sf"/>
</dbReference>
<evidence type="ECO:0000313" key="2">
    <source>
        <dbReference type="Proteomes" id="UP000326354"/>
    </source>
</evidence>
<accession>A0A5S9IUM1</accession>
<sequence>MDLLFLFPTTNELQAIYSSHKSGVIYEVSDFYCTCFGVGKQNIIPCEFPVVVGYGGALSPELKTGDIVVSSHFMHNDKEITCKKHTDFATQFVAHLNKEGICAYHQSVYTADRVIAAQSEKTRLYEKGAWVVDMEGFWLAEQSQDLLSIRVVLDTFAMRLPDLTHTLKANGEISLANTLKHLLKYPHHIVSLLKIFYLTKKIKPILKKCCFSLATFRRS</sequence>
<dbReference type="Proteomes" id="UP000326354">
    <property type="component" value="Chromosome"/>
</dbReference>
<gene>
    <name evidence="1" type="ORF">UABAM_06463</name>
</gene>
<organism evidence="1 2">
    <name type="scientific">Uabimicrobium amorphum</name>
    <dbReference type="NCBI Taxonomy" id="2596890"/>
    <lineage>
        <taxon>Bacteria</taxon>
        <taxon>Pseudomonadati</taxon>
        <taxon>Planctomycetota</taxon>
        <taxon>Candidatus Uabimicrobiia</taxon>
        <taxon>Candidatus Uabimicrobiales</taxon>
        <taxon>Candidatus Uabimicrobiaceae</taxon>
        <taxon>Candidatus Uabimicrobium</taxon>
    </lineage>
</organism>
<protein>
    <recommendedName>
        <fullName evidence="3">Nucleoside phosphorylase domain-containing protein</fullName>
    </recommendedName>
</protein>
<dbReference type="KEGG" id="uam:UABAM_06463"/>
<reference evidence="1 2" key="1">
    <citation type="submission" date="2019-08" db="EMBL/GenBank/DDBJ databases">
        <title>Complete genome sequence of Candidatus Uab amorphum.</title>
        <authorList>
            <person name="Shiratori T."/>
            <person name="Suzuki S."/>
            <person name="Kakizawa Y."/>
            <person name="Ishida K."/>
        </authorList>
    </citation>
    <scope>NUCLEOTIDE SEQUENCE [LARGE SCALE GENOMIC DNA]</scope>
    <source>
        <strain evidence="1 2">SRT547</strain>
    </source>
</reference>
<dbReference type="EMBL" id="AP019860">
    <property type="protein sequence ID" value="BBM88047.1"/>
    <property type="molecule type" value="Genomic_DNA"/>
</dbReference>
<keyword evidence="2" id="KW-1185">Reference proteome</keyword>
<evidence type="ECO:0000313" key="1">
    <source>
        <dbReference type="EMBL" id="BBM88047.1"/>
    </source>
</evidence>
<evidence type="ECO:0008006" key="3">
    <source>
        <dbReference type="Google" id="ProtNLM"/>
    </source>
</evidence>
<dbReference type="GO" id="GO:0003824">
    <property type="term" value="F:catalytic activity"/>
    <property type="evidence" value="ECO:0007669"/>
    <property type="project" value="InterPro"/>
</dbReference>
<name>A0A5S9IUM1_UABAM</name>
<dbReference type="GO" id="GO:0009116">
    <property type="term" value="P:nucleoside metabolic process"/>
    <property type="evidence" value="ECO:0007669"/>
    <property type="project" value="InterPro"/>
</dbReference>
<dbReference type="RefSeq" id="WP_151972172.1">
    <property type="nucleotide sequence ID" value="NZ_AP019860.1"/>
</dbReference>
<dbReference type="AlphaFoldDB" id="A0A5S9IUM1"/>
<dbReference type="Gene3D" id="3.40.50.1580">
    <property type="entry name" value="Nucleoside phosphorylase domain"/>
    <property type="match status" value="1"/>
</dbReference>
<dbReference type="OrthoDB" id="261107at2"/>
<proteinExistence type="predicted"/>
<dbReference type="SUPFAM" id="SSF53167">
    <property type="entry name" value="Purine and uridine phosphorylases"/>
    <property type="match status" value="1"/>
</dbReference>